<sequence length="42" mass="4183">LTMRGVIVGDVSCATTGSEGRVVDESLGLVVSEVMLGDGVSS</sequence>
<comment type="caution">
    <text evidence="1">The sequence shown here is derived from an EMBL/GenBank/DDBJ whole genome shotgun (WGS) entry which is preliminary data.</text>
</comment>
<feature type="non-terminal residue" evidence="1">
    <location>
        <position position="1"/>
    </location>
</feature>
<reference evidence="1 2" key="1">
    <citation type="journal article" date="2018" name="Front. Plant Sci.">
        <title>Red Clover (Trifolium pratense) and Zigzag Clover (T. medium) - A Picture of Genomic Similarities and Differences.</title>
        <authorList>
            <person name="Dluhosova J."/>
            <person name="Istvanek J."/>
            <person name="Nedelnik J."/>
            <person name="Repkova J."/>
        </authorList>
    </citation>
    <scope>NUCLEOTIDE SEQUENCE [LARGE SCALE GENOMIC DNA]</scope>
    <source>
        <strain evidence="2">cv. 10/8</strain>
        <tissue evidence="1">Leaf</tissue>
    </source>
</reference>
<dbReference type="Proteomes" id="UP000265520">
    <property type="component" value="Unassembled WGS sequence"/>
</dbReference>
<dbReference type="AlphaFoldDB" id="A0A392RVG5"/>
<name>A0A392RVG5_9FABA</name>
<accession>A0A392RVG5</accession>
<evidence type="ECO:0000313" key="1">
    <source>
        <dbReference type="EMBL" id="MCI39790.1"/>
    </source>
</evidence>
<organism evidence="1 2">
    <name type="scientific">Trifolium medium</name>
    <dbReference type="NCBI Taxonomy" id="97028"/>
    <lineage>
        <taxon>Eukaryota</taxon>
        <taxon>Viridiplantae</taxon>
        <taxon>Streptophyta</taxon>
        <taxon>Embryophyta</taxon>
        <taxon>Tracheophyta</taxon>
        <taxon>Spermatophyta</taxon>
        <taxon>Magnoliopsida</taxon>
        <taxon>eudicotyledons</taxon>
        <taxon>Gunneridae</taxon>
        <taxon>Pentapetalae</taxon>
        <taxon>rosids</taxon>
        <taxon>fabids</taxon>
        <taxon>Fabales</taxon>
        <taxon>Fabaceae</taxon>
        <taxon>Papilionoideae</taxon>
        <taxon>50 kb inversion clade</taxon>
        <taxon>NPAAA clade</taxon>
        <taxon>Hologalegina</taxon>
        <taxon>IRL clade</taxon>
        <taxon>Trifolieae</taxon>
        <taxon>Trifolium</taxon>
    </lineage>
</organism>
<protein>
    <submittedName>
        <fullName evidence="1">Uncharacterized protein</fullName>
    </submittedName>
</protein>
<keyword evidence="2" id="KW-1185">Reference proteome</keyword>
<evidence type="ECO:0000313" key="2">
    <source>
        <dbReference type="Proteomes" id="UP000265520"/>
    </source>
</evidence>
<proteinExistence type="predicted"/>
<dbReference type="EMBL" id="LXQA010271794">
    <property type="protein sequence ID" value="MCI39790.1"/>
    <property type="molecule type" value="Genomic_DNA"/>
</dbReference>